<accession>D5PF46</accession>
<keyword evidence="2" id="KW-1185">Reference proteome</keyword>
<evidence type="ECO:0000313" key="1">
    <source>
        <dbReference type="EMBL" id="EFG75290.1"/>
    </source>
</evidence>
<dbReference type="Pfam" id="PF24202">
    <property type="entry name" value="DUF7427"/>
    <property type="match status" value="1"/>
</dbReference>
<reference evidence="1 2" key="1">
    <citation type="submission" date="2010-04" db="EMBL/GenBank/DDBJ databases">
        <authorList>
            <person name="Muzny D."/>
            <person name="Qin X."/>
            <person name="Deng J."/>
            <person name="Jiang H."/>
            <person name="Liu Y."/>
            <person name="Qu J."/>
            <person name="Song X.-Z."/>
            <person name="Zhang L."/>
            <person name="Thornton R."/>
            <person name="Coyle M."/>
            <person name="Francisco L."/>
            <person name="Jackson L."/>
            <person name="Javaid M."/>
            <person name="Korchina V."/>
            <person name="Kovar C."/>
            <person name="Mata R."/>
            <person name="Mathew T."/>
            <person name="Ngo R."/>
            <person name="Nguyen L."/>
            <person name="Nguyen N."/>
            <person name="Okwuonu G."/>
            <person name="Ongeri F."/>
            <person name="Pham C."/>
            <person name="Simmons D."/>
            <person name="Wilczek-Boney K."/>
            <person name="Hale W."/>
            <person name="Jakkamsetti A."/>
            <person name="Pham P."/>
            <person name="Ruth R."/>
            <person name="San Lucas F."/>
            <person name="Warren J."/>
            <person name="Zhang J."/>
            <person name="Zhao Z."/>
            <person name="Zhou C."/>
            <person name="Zhu D."/>
            <person name="Lee S."/>
            <person name="Bess C."/>
            <person name="Blankenburg K."/>
            <person name="Forbes L."/>
            <person name="Fu Q."/>
            <person name="Gubbala S."/>
            <person name="Hirani K."/>
            <person name="Jayaseelan J.C."/>
            <person name="Lara F."/>
            <person name="Munidasa M."/>
            <person name="Palculict T."/>
            <person name="Patil S."/>
            <person name="Pu L.-L."/>
            <person name="Saada N."/>
            <person name="Tang L."/>
            <person name="Weissenberger G."/>
            <person name="Zhu Y."/>
            <person name="Hemphill L."/>
            <person name="Shang Y."/>
            <person name="Youmans B."/>
            <person name="Ayvaz T."/>
            <person name="Ross M."/>
            <person name="Santibanez J."/>
            <person name="Aqrawi P."/>
            <person name="Gross S."/>
            <person name="Joshi V."/>
            <person name="Fowler G."/>
            <person name="Nazareth L."/>
            <person name="Reid J."/>
            <person name="Worley K."/>
            <person name="Petrosino J."/>
            <person name="Highlander S."/>
            <person name="Gibbs R."/>
        </authorList>
    </citation>
    <scope>NUCLEOTIDE SEQUENCE [LARGE SCALE GENOMIC DNA]</scope>
    <source>
        <strain evidence="1 2">ATCC BAA-614</strain>
    </source>
</reference>
<comment type="caution">
    <text evidence="1">The sequence shown here is derived from an EMBL/GenBank/DDBJ whole genome shotgun (WGS) entry which is preliminary data.</text>
</comment>
<protein>
    <submittedName>
        <fullName evidence="1">Uncharacterized protein</fullName>
    </submittedName>
</protein>
<dbReference type="EMBL" id="ADNV01000330">
    <property type="protein sequence ID" value="EFG75290.1"/>
    <property type="molecule type" value="Genomic_DNA"/>
</dbReference>
<dbReference type="InterPro" id="IPR055850">
    <property type="entry name" value="DUF7427"/>
</dbReference>
<gene>
    <name evidence="1" type="ORF">HMPREF0591_4790</name>
</gene>
<proteinExistence type="predicted"/>
<name>D5PF46_9MYCO</name>
<dbReference type="AlphaFoldDB" id="D5PF46"/>
<organism evidence="1 2">
    <name type="scientific">Mycobacterium parascrofulaceum ATCC BAA-614</name>
    <dbReference type="NCBI Taxonomy" id="525368"/>
    <lineage>
        <taxon>Bacteria</taxon>
        <taxon>Bacillati</taxon>
        <taxon>Actinomycetota</taxon>
        <taxon>Actinomycetes</taxon>
        <taxon>Mycobacteriales</taxon>
        <taxon>Mycobacteriaceae</taxon>
        <taxon>Mycobacterium</taxon>
        <taxon>Mycobacterium simiae complex</taxon>
    </lineage>
</organism>
<sequence length="90" mass="9960">MPADLFWLAVAALLVVAIAYNVFVAEDGCTLSEAMDGYIERWPWLKPAVLIIARHVANDLDPRADPIGIGFVLIRAVFRRRRALTAVVVV</sequence>
<dbReference type="eggNOG" id="ENOG50324JE">
    <property type="taxonomic scope" value="Bacteria"/>
</dbReference>
<dbReference type="HOGENOM" id="CLU_2459989_0_0_11"/>
<feature type="non-terminal residue" evidence="1">
    <location>
        <position position="90"/>
    </location>
</feature>
<dbReference type="Proteomes" id="UP000003653">
    <property type="component" value="Unassembled WGS sequence"/>
</dbReference>
<evidence type="ECO:0000313" key="2">
    <source>
        <dbReference type="Proteomes" id="UP000003653"/>
    </source>
</evidence>
<dbReference type="RefSeq" id="WP_007168779.1">
    <property type="nucleotide sequence ID" value="NZ_GG770554.1"/>
</dbReference>